<evidence type="ECO:0000313" key="1">
    <source>
        <dbReference type="EMBL" id="KRN84607.1"/>
    </source>
</evidence>
<dbReference type="AlphaFoldDB" id="A0A0R2K4T7"/>
<dbReference type="EMBL" id="JQBK01000026">
    <property type="protein sequence ID" value="KRN84607.1"/>
    <property type="molecule type" value="Genomic_DNA"/>
</dbReference>
<dbReference type="OrthoDB" id="48384at2"/>
<accession>A0A0R2K4T7</accession>
<protein>
    <submittedName>
        <fullName evidence="1">Uncharacterized protein</fullName>
    </submittedName>
</protein>
<organism evidence="1 2">
    <name type="scientific">Ligilactobacillus acidipiscis</name>
    <dbReference type="NCBI Taxonomy" id="89059"/>
    <lineage>
        <taxon>Bacteria</taxon>
        <taxon>Bacillati</taxon>
        <taxon>Bacillota</taxon>
        <taxon>Bacilli</taxon>
        <taxon>Lactobacillales</taxon>
        <taxon>Lactobacillaceae</taxon>
        <taxon>Ligilactobacillus</taxon>
    </lineage>
</organism>
<dbReference type="PATRIC" id="fig|89059.3.peg.1133"/>
<comment type="caution">
    <text evidence="1">The sequence shown here is derived from an EMBL/GenBank/DDBJ whole genome shotgun (WGS) entry which is preliminary data.</text>
</comment>
<name>A0A0R2K4T7_9LACO</name>
<dbReference type="Proteomes" id="UP000051491">
    <property type="component" value="Unassembled WGS sequence"/>
</dbReference>
<gene>
    <name evidence="1" type="ORF">IV43_GL001065</name>
</gene>
<proteinExistence type="predicted"/>
<dbReference type="RefSeq" id="WP_156643404.1">
    <property type="nucleotide sequence ID" value="NZ_JQBK01000026.1"/>
</dbReference>
<evidence type="ECO:0000313" key="2">
    <source>
        <dbReference type="Proteomes" id="UP000051491"/>
    </source>
</evidence>
<sequence>MTKHKIFRMMVADKGWLDEWYQFEQKQYAKEIYRWAQDNDIEVKDDLESGTDHDQFS</sequence>
<reference evidence="1 2" key="1">
    <citation type="journal article" date="2015" name="Genome Announc.">
        <title>Expanding the biotechnology potential of lactobacilli through comparative genomics of 213 strains and associated genera.</title>
        <authorList>
            <person name="Sun Z."/>
            <person name="Harris H.M."/>
            <person name="McCann A."/>
            <person name="Guo C."/>
            <person name="Argimon S."/>
            <person name="Zhang W."/>
            <person name="Yang X."/>
            <person name="Jeffery I.B."/>
            <person name="Cooney J.C."/>
            <person name="Kagawa T.F."/>
            <person name="Liu W."/>
            <person name="Song Y."/>
            <person name="Salvetti E."/>
            <person name="Wrobel A."/>
            <person name="Rasinkangas P."/>
            <person name="Parkhill J."/>
            <person name="Rea M.C."/>
            <person name="O'Sullivan O."/>
            <person name="Ritari J."/>
            <person name="Douillard F.P."/>
            <person name="Paul Ross R."/>
            <person name="Yang R."/>
            <person name="Briner A.E."/>
            <person name="Felis G.E."/>
            <person name="de Vos W.M."/>
            <person name="Barrangou R."/>
            <person name="Klaenhammer T.R."/>
            <person name="Caufield P.W."/>
            <person name="Cui Y."/>
            <person name="Zhang H."/>
            <person name="O'Toole P.W."/>
        </authorList>
    </citation>
    <scope>NUCLEOTIDE SEQUENCE [LARGE SCALE GENOMIC DNA]</scope>
    <source>
        <strain evidence="1 2">DSM 15353</strain>
    </source>
</reference>